<protein>
    <recommendedName>
        <fullName evidence="12">Adenosylcobinamide-phosphate synthase</fullName>
    </recommendedName>
</protein>
<dbReference type="EMBL" id="CP000789">
    <property type="protein sequence ID" value="ABU69921.1"/>
    <property type="molecule type" value="Genomic_DNA"/>
</dbReference>
<dbReference type="UniPathway" id="UPA00148"/>
<accession>A7MXP1</accession>
<dbReference type="KEGG" id="vha:VIBHAR_00922"/>
<feature type="transmembrane region" description="Helical" evidence="9">
    <location>
        <begin position="309"/>
        <end position="328"/>
    </location>
</feature>
<comment type="subcellular location">
    <subcellularLocation>
        <location evidence="1">Cell membrane</location>
        <topology evidence="1">Multi-pass membrane protein</topology>
    </subcellularLocation>
</comment>
<evidence type="ECO:0000313" key="11">
    <source>
        <dbReference type="Proteomes" id="UP000008152"/>
    </source>
</evidence>
<evidence type="ECO:0000256" key="8">
    <source>
        <dbReference type="ARBA" id="ARBA00023136"/>
    </source>
</evidence>
<comment type="similarity">
    <text evidence="3">Belongs to the CobD/CbiB family.</text>
</comment>
<proteinExistence type="inferred from homology"/>
<dbReference type="GO" id="GO:0048472">
    <property type="term" value="F:threonine-phosphate decarboxylase activity"/>
    <property type="evidence" value="ECO:0007669"/>
    <property type="project" value="InterPro"/>
</dbReference>
<evidence type="ECO:0000256" key="2">
    <source>
        <dbReference type="ARBA" id="ARBA00004953"/>
    </source>
</evidence>
<keyword evidence="8 9" id="KW-0472">Membrane</keyword>
<dbReference type="NCBIfam" id="NF006476">
    <property type="entry name" value="PRK08878.1"/>
    <property type="match status" value="1"/>
</dbReference>
<evidence type="ECO:0000256" key="4">
    <source>
        <dbReference type="ARBA" id="ARBA00022475"/>
    </source>
</evidence>
<dbReference type="InterPro" id="IPR004485">
    <property type="entry name" value="Cobalamin_biosynth_CobD/CbiB"/>
</dbReference>
<dbReference type="PATRIC" id="fig|338187.36.peg.863"/>
<keyword evidence="5" id="KW-0169">Cobalamin biosynthesis</keyword>
<evidence type="ECO:0000256" key="1">
    <source>
        <dbReference type="ARBA" id="ARBA00004651"/>
    </source>
</evidence>
<gene>
    <name evidence="10" type="ordered locus">VIBHAR_00922</name>
</gene>
<dbReference type="Pfam" id="PF03186">
    <property type="entry name" value="CobD_Cbib"/>
    <property type="match status" value="1"/>
</dbReference>
<dbReference type="PANTHER" id="PTHR34308">
    <property type="entry name" value="COBALAMIN BIOSYNTHESIS PROTEIN CBIB"/>
    <property type="match status" value="1"/>
</dbReference>
<evidence type="ECO:0000256" key="7">
    <source>
        <dbReference type="ARBA" id="ARBA00022989"/>
    </source>
</evidence>
<feature type="transmembrane region" description="Helical" evidence="9">
    <location>
        <begin position="22"/>
        <end position="41"/>
    </location>
</feature>
<organism evidence="10 11">
    <name type="scientific">Vibrio campbellii (strain ATCC BAA-1116)</name>
    <dbReference type="NCBI Taxonomy" id="2902295"/>
    <lineage>
        <taxon>Bacteria</taxon>
        <taxon>Pseudomonadati</taxon>
        <taxon>Pseudomonadota</taxon>
        <taxon>Gammaproteobacteria</taxon>
        <taxon>Vibrionales</taxon>
        <taxon>Vibrionaceae</taxon>
        <taxon>Vibrio</taxon>
    </lineage>
</organism>
<dbReference type="AlphaFoldDB" id="A7MXP1"/>
<evidence type="ECO:0000256" key="9">
    <source>
        <dbReference type="SAM" id="Phobius"/>
    </source>
</evidence>
<evidence type="ECO:0008006" key="12">
    <source>
        <dbReference type="Google" id="ProtNLM"/>
    </source>
</evidence>
<reference evidence="10 11" key="1">
    <citation type="submission" date="2007-08" db="EMBL/GenBank/DDBJ databases">
        <authorList>
            <consortium name="The Vibrio harveyi Genome Sequencing Project"/>
            <person name="Bassler B."/>
            <person name="Clifton S.W."/>
            <person name="Fulton L."/>
            <person name="Delehaunty K."/>
            <person name="Fronick C."/>
            <person name="Harrison M."/>
            <person name="Markivic C."/>
            <person name="Fulton R."/>
            <person name="Tin-Wollam A.-M."/>
            <person name="Shah N."/>
            <person name="Pepin K."/>
            <person name="Nash W."/>
            <person name="Thiruvilangam P."/>
            <person name="Bhonagiri V."/>
            <person name="Waters C."/>
            <person name="Tu K.C."/>
            <person name="Irgon J."/>
            <person name="Wilson R.K."/>
        </authorList>
    </citation>
    <scope>NUCLEOTIDE SEQUENCE [LARGE SCALE GENOMIC DNA]</scope>
    <source>
        <strain evidence="11">ATCC BAA-1116 / BB120</strain>
    </source>
</reference>
<evidence type="ECO:0000313" key="10">
    <source>
        <dbReference type="EMBL" id="ABU69921.1"/>
    </source>
</evidence>
<keyword evidence="4" id="KW-1003">Cell membrane</keyword>
<name>A7MXP1_VIBC1</name>
<feature type="transmembrane region" description="Helical" evidence="9">
    <location>
        <begin position="174"/>
        <end position="195"/>
    </location>
</feature>
<feature type="transmembrane region" description="Helical" evidence="9">
    <location>
        <begin position="215"/>
        <end position="235"/>
    </location>
</feature>
<sequence length="331" mass="36457">MQNVGTDQVSPQSFMEEIFQQLYANGALLVMWGALLFHLLIPIPHAAHPVTLWHKFAEQLANKVNNNHNYSQSILSGGLALLLMLVPCLILLLAMKPLVWQAPLFELALLLIALDWRNNESLAKQLVTAMSNENKAQCRALLKPYLNRDTESLSLLGIGKAGAETIIMGYGRNVVCVLFWYGLTGGIGALMYRLTAELARAWSPSRRQYSPFGKPAIQLTAALEIVPLRLFAVFISMGKNLSSVSTAILQQTKSWPLPGPAWLLCSIGNKLQLSLGGPALYQGQRAERAKIGGRIAPSAIHLAQIQTLIVWRIFAWIVIQSLILGLIYQGL</sequence>
<dbReference type="PANTHER" id="PTHR34308:SF1">
    <property type="entry name" value="COBALAMIN BIOSYNTHESIS PROTEIN CBIB"/>
    <property type="match status" value="1"/>
</dbReference>
<dbReference type="GO" id="GO:0009236">
    <property type="term" value="P:cobalamin biosynthetic process"/>
    <property type="evidence" value="ECO:0007669"/>
    <property type="project" value="UniProtKB-UniPathway"/>
</dbReference>
<evidence type="ECO:0000256" key="6">
    <source>
        <dbReference type="ARBA" id="ARBA00022692"/>
    </source>
</evidence>
<feature type="transmembrane region" description="Helical" evidence="9">
    <location>
        <begin position="73"/>
        <end position="92"/>
    </location>
</feature>
<comment type="pathway">
    <text evidence="2">Cofactor biosynthesis; adenosylcobalamin biosynthesis.</text>
</comment>
<dbReference type="GO" id="GO:0005886">
    <property type="term" value="C:plasma membrane"/>
    <property type="evidence" value="ECO:0007669"/>
    <property type="project" value="UniProtKB-SubCell"/>
</dbReference>
<evidence type="ECO:0000256" key="3">
    <source>
        <dbReference type="ARBA" id="ARBA00006263"/>
    </source>
</evidence>
<keyword evidence="6 9" id="KW-0812">Transmembrane</keyword>
<dbReference type="Proteomes" id="UP000008152">
    <property type="component" value="Chromosome I"/>
</dbReference>
<evidence type="ECO:0000256" key="5">
    <source>
        <dbReference type="ARBA" id="ARBA00022573"/>
    </source>
</evidence>
<keyword evidence="7 9" id="KW-1133">Transmembrane helix</keyword>